<dbReference type="PROSITE" id="PS51303">
    <property type="entry name" value="PET"/>
    <property type="match status" value="1"/>
</dbReference>
<dbReference type="RefSeq" id="XP_026532675.1">
    <property type="nucleotide sequence ID" value="XM_026676890.1"/>
</dbReference>
<dbReference type="Proteomes" id="UP000504612">
    <property type="component" value="Unplaced"/>
</dbReference>
<reference evidence="10" key="1">
    <citation type="submission" date="2025-08" db="UniProtKB">
        <authorList>
            <consortium name="RefSeq"/>
        </authorList>
    </citation>
    <scope>IDENTIFICATION</scope>
</reference>
<dbReference type="AlphaFoldDB" id="A0A6J1UQN1"/>
<dbReference type="GeneID" id="113418153"/>
<evidence type="ECO:0000259" key="8">
    <source>
        <dbReference type="PROSITE" id="PS51303"/>
    </source>
</evidence>
<feature type="region of interest" description="Disordered" evidence="6">
    <location>
        <begin position="116"/>
        <end position="136"/>
    </location>
</feature>
<evidence type="ECO:0000256" key="1">
    <source>
        <dbReference type="ARBA" id="ARBA00022723"/>
    </source>
</evidence>
<accession>A0A6J1UQN1</accession>
<dbReference type="Gene3D" id="2.10.110.10">
    <property type="entry name" value="Cysteine Rich Protein"/>
    <property type="match status" value="3"/>
</dbReference>
<dbReference type="InterPro" id="IPR001781">
    <property type="entry name" value="Znf_LIM"/>
</dbReference>
<feature type="region of interest" description="Disordered" evidence="6">
    <location>
        <begin position="405"/>
        <end position="455"/>
    </location>
</feature>
<dbReference type="CDD" id="cd09341">
    <property type="entry name" value="LIM2_Testin_like"/>
    <property type="match status" value="1"/>
</dbReference>
<dbReference type="PROSITE" id="PS00478">
    <property type="entry name" value="LIM_DOMAIN_1"/>
    <property type="match status" value="1"/>
</dbReference>
<dbReference type="InterPro" id="IPR010442">
    <property type="entry name" value="PET_domain"/>
</dbReference>
<keyword evidence="9" id="KW-1185">Reference proteome</keyword>
<dbReference type="PANTHER" id="PTHR24211:SF35">
    <property type="entry name" value="PRICKLE-LIKE PROTEIN 4"/>
    <property type="match status" value="1"/>
</dbReference>
<organism evidence="9 10">
    <name type="scientific">Notechis scutatus</name>
    <name type="common">mainland tiger snake</name>
    <dbReference type="NCBI Taxonomy" id="8663"/>
    <lineage>
        <taxon>Eukaryota</taxon>
        <taxon>Metazoa</taxon>
        <taxon>Chordata</taxon>
        <taxon>Craniata</taxon>
        <taxon>Vertebrata</taxon>
        <taxon>Euteleostomi</taxon>
        <taxon>Lepidosauria</taxon>
        <taxon>Squamata</taxon>
        <taxon>Bifurcata</taxon>
        <taxon>Unidentata</taxon>
        <taxon>Episquamata</taxon>
        <taxon>Toxicofera</taxon>
        <taxon>Serpentes</taxon>
        <taxon>Colubroidea</taxon>
        <taxon>Elapidae</taxon>
        <taxon>Hydrophiinae</taxon>
        <taxon>Notechis</taxon>
    </lineage>
</organism>
<name>A0A6J1UQN1_9SAUR</name>
<keyword evidence="1 5" id="KW-0479">Metal-binding</keyword>
<dbReference type="Pfam" id="PF06297">
    <property type="entry name" value="PET"/>
    <property type="match status" value="1"/>
</dbReference>
<evidence type="ECO:0000256" key="3">
    <source>
        <dbReference type="ARBA" id="ARBA00022833"/>
    </source>
</evidence>
<gene>
    <name evidence="10" type="primary">PRICKLE4</name>
</gene>
<dbReference type="GO" id="GO:0008270">
    <property type="term" value="F:zinc ion binding"/>
    <property type="evidence" value="ECO:0007669"/>
    <property type="project" value="InterPro"/>
</dbReference>
<dbReference type="PROSITE" id="PS50023">
    <property type="entry name" value="LIM_DOMAIN_2"/>
    <property type="match status" value="2"/>
</dbReference>
<evidence type="ECO:0000256" key="2">
    <source>
        <dbReference type="ARBA" id="ARBA00022737"/>
    </source>
</evidence>
<keyword evidence="2" id="KW-0677">Repeat</keyword>
<protein>
    <submittedName>
        <fullName evidence="10">Prickle-like protein 4 isoform X1</fullName>
    </submittedName>
</protein>
<feature type="compositionally biased region" description="Low complexity" evidence="6">
    <location>
        <begin position="405"/>
        <end position="424"/>
    </location>
</feature>
<feature type="domain" description="LIM zinc-binding" evidence="7">
    <location>
        <begin position="279"/>
        <end position="339"/>
    </location>
</feature>
<evidence type="ECO:0000256" key="4">
    <source>
        <dbReference type="ARBA" id="ARBA00023038"/>
    </source>
</evidence>
<feature type="compositionally biased region" description="Polar residues" evidence="6">
    <location>
        <begin position="425"/>
        <end position="442"/>
    </location>
</feature>
<evidence type="ECO:0000313" key="10">
    <source>
        <dbReference type="RefSeq" id="XP_026532675.1"/>
    </source>
</evidence>
<keyword evidence="3 5" id="KW-0862">Zinc</keyword>
<feature type="domain" description="PET" evidence="8">
    <location>
        <begin position="105"/>
        <end position="212"/>
    </location>
</feature>
<dbReference type="InterPro" id="IPR047120">
    <property type="entry name" value="Pk/Esn/Tes"/>
</dbReference>
<dbReference type="PANTHER" id="PTHR24211">
    <property type="entry name" value="LIM DOMAIN-CONTAINING PROTEIN"/>
    <property type="match status" value="1"/>
</dbReference>
<proteinExistence type="predicted"/>
<keyword evidence="4 5" id="KW-0440">LIM domain</keyword>
<dbReference type="CTD" id="29964"/>
<feature type="compositionally biased region" description="Basic and acidic residues" evidence="6">
    <location>
        <begin position="443"/>
        <end position="453"/>
    </location>
</feature>
<dbReference type="SMART" id="SM00132">
    <property type="entry name" value="LIM"/>
    <property type="match status" value="3"/>
</dbReference>
<sequence length="644" mass="71958">MGGGGRREKEGKVQATTGAASLAALNRAELVSLRRLFLLGQSPEFCTREGTLPLLNPGIEKVFWRETIHLTWLLEDRILTSFLRMSQPSHIWSQRERSPCNRTVISLPLASSSDSDSGCALEDYPGPTTGFPPSEPVLQSSSSFSSAVVPAAIHNQLRIKILLYQLPPQDCDERYCPFIGEEERKQLRTFAAWRRQESLGQGVLRHLPLTAEEYLCRNCDKNVIGGDQGVFVSKLGKQCWWHPTCFVCHICQQPLIDLIYFYQDEKIFCGRHHAEFFRPRCASCDQLIFTSECVEAEGMRWHEEHFCCLECDLPLRIQQYVMKGGQPYCCACFESFYADICQACGEIVGVNSKQIVLQGQRWHSKDSCFYCSLCHKTLLGQPITIRNGLLFCSEACSLEKESALSSSDSDSSDSAFISAPSPDSTPISRVRNSSPDGSSETARTQRDGREERASAVVTERLHSCGNSSVYAEFDSQEKSVSFRNRTITPQLHVFDSLTVSPQEDVRISISHSMDTAWSTTVLRDNCNLKTYFQETSRPQADFHFKSRHSVASQASVLIMDFPDRIHEGSTEEQEATGELDDSKYLTCSSSSSSDSEPEGFFFGKPIPKPGSRCVAFANMEQETLGKGIGWAARARANSKHCSIS</sequence>
<feature type="domain" description="LIM zinc-binding" evidence="7">
    <location>
        <begin position="214"/>
        <end position="278"/>
    </location>
</feature>
<evidence type="ECO:0000256" key="5">
    <source>
        <dbReference type="PROSITE-ProRule" id="PRU00125"/>
    </source>
</evidence>
<dbReference type="KEGG" id="nss:113418153"/>
<dbReference type="SUPFAM" id="SSF57716">
    <property type="entry name" value="Glucocorticoid receptor-like (DNA-binding domain)"/>
    <property type="match status" value="2"/>
</dbReference>
<evidence type="ECO:0000259" key="7">
    <source>
        <dbReference type="PROSITE" id="PS50023"/>
    </source>
</evidence>
<evidence type="ECO:0000256" key="6">
    <source>
        <dbReference type="SAM" id="MobiDB-lite"/>
    </source>
</evidence>
<dbReference type="CDD" id="cd09340">
    <property type="entry name" value="LIM1_Testin_like"/>
    <property type="match status" value="1"/>
</dbReference>
<evidence type="ECO:0000313" key="9">
    <source>
        <dbReference type="Proteomes" id="UP000504612"/>
    </source>
</evidence>
<dbReference type="Pfam" id="PF00412">
    <property type="entry name" value="LIM"/>
    <property type="match status" value="3"/>
</dbReference>
<dbReference type="FunFam" id="2.10.110.10:FF:000005">
    <property type="entry name" value="Testin isoform 1"/>
    <property type="match status" value="1"/>
</dbReference>